<organism evidence="5 6">
    <name type="scientific">Ectorhizobium quercum</name>
    <dbReference type="NCBI Taxonomy" id="2965071"/>
    <lineage>
        <taxon>Bacteria</taxon>
        <taxon>Pseudomonadati</taxon>
        <taxon>Pseudomonadota</taxon>
        <taxon>Alphaproteobacteria</taxon>
        <taxon>Hyphomicrobiales</taxon>
        <taxon>Rhizobiaceae</taxon>
        <taxon>Ectorhizobium</taxon>
    </lineage>
</organism>
<proteinExistence type="inferred from homology"/>
<dbReference type="SUPFAM" id="SSF53822">
    <property type="entry name" value="Periplasmic binding protein-like I"/>
    <property type="match status" value="1"/>
</dbReference>
<feature type="chain" id="PRO_5042235294" evidence="3">
    <location>
        <begin position="24"/>
        <end position="355"/>
    </location>
</feature>
<keyword evidence="2 3" id="KW-0732">Signal</keyword>
<evidence type="ECO:0000256" key="2">
    <source>
        <dbReference type="ARBA" id="ARBA00022729"/>
    </source>
</evidence>
<dbReference type="EMBL" id="JANFPI010000003">
    <property type="protein sequence ID" value="MCX8997809.1"/>
    <property type="molecule type" value="Genomic_DNA"/>
</dbReference>
<comment type="caution">
    <text evidence="5">The sequence shown here is derived from an EMBL/GenBank/DDBJ whole genome shotgun (WGS) entry which is preliminary data.</text>
</comment>
<dbReference type="Gene3D" id="3.40.50.2300">
    <property type="match status" value="2"/>
</dbReference>
<evidence type="ECO:0000259" key="4">
    <source>
        <dbReference type="Pfam" id="PF13458"/>
    </source>
</evidence>
<gene>
    <name evidence="5" type="ORF">NOF55_11925</name>
</gene>
<dbReference type="InterPro" id="IPR028082">
    <property type="entry name" value="Peripla_BP_I"/>
</dbReference>
<feature type="domain" description="Leucine-binding protein" evidence="4">
    <location>
        <begin position="27"/>
        <end position="346"/>
    </location>
</feature>
<evidence type="ECO:0000313" key="6">
    <source>
        <dbReference type="Proteomes" id="UP001208771"/>
    </source>
</evidence>
<keyword evidence="6" id="KW-1185">Reference proteome</keyword>
<dbReference type="AlphaFoldDB" id="A0AAE3SWA5"/>
<evidence type="ECO:0000256" key="3">
    <source>
        <dbReference type="SAM" id="SignalP"/>
    </source>
</evidence>
<comment type="similarity">
    <text evidence="1">Belongs to the leucine-binding protein family.</text>
</comment>
<dbReference type="Proteomes" id="UP001208771">
    <property type="component" value="Unassembled WGS sequence"/>
</dbReference>
<dbReference type="PANTHER" id="PTHR47151:SF2">
    <property type="entry name" value="AMINO ACID BINDING PROTEIN"/>
    <property type="match status" value="1"/>
</dbReference>
<reference evidence="5" key="1">
    <citation type="submission" date="2022-07" db="EMBL/GenBank/DDBJ databases">
        <title>Ectorhizobium quercum gen.nov., sp. nov.</title>
        <authorList>
            <person name="Ma T."/>
            <person name="Li Y."/>
        </authorList>
    </citation>
    <scope>NUCLEOTIDE SEQUENCE</scope>
    <source>
        <strain evidence="5">BDR2-2</strain>
    </source>
</reference>
<dbReference type="InterPro" id="IPR028081">
    <property type="entry name" value="Leu-bd"/>
</dbReference>
<protein>
    <submittedName>
        <fullName evidence="5">ABC transporter substrate-binding protein</fullName>
    </submittedName>
</protein>
<evidence type="ECO:0000256" key="1">
    <source>
        <dbReference type="ARBA" id="ARBA00010062"/>
    </source>
</evidence>
<sequence length="355" mass="37407">MFRFLFPTTCCFALAASTFAAQAEVLAVVAPETGPFARLGQQVFVGAQRLADEKQLDLVRIPESCEAGSGDAISAEIVSAGAVAAIGFLCGESFDGGGGRLKAAGIPAISVSVRSKILFEDVAKEDWPIFTLAPHFEDEAEKLTEIIAGDWQSVPFALIDDGTLPARELVEAVRNRLEERGLRPQFVDTFRPGMENQIALVRRLQNTGATHVLFGGDHNDAAVIMRDAASENIALRLLGGEALNAADQPVPLADGVQAVLPPQTPLAAQPVIDALGAEGIVAEGYVLPAYAAATIAAQAAEAAQRAGIPVASVVQEGRFETVLGPFAFGPEAPHRNPYLLMEWRDGAFVPVGETP</sequence>
<evidence type="ECO:0000313" key="5">
    <source>
        <dbReference type="EMBL" id="MCX8997809.1"/>
    </source>
</evidence>
<name>A0AAE3SWA5_9HYPH</name>
<dbReference type="Pfam" id="PF13458">
    <property type="entry name" value="Peripla_BP_6"/>
    <property type="match status" value="1"/>
</dbReference>
<dbReference type="RefSeq" id="WP_306411582.1">
    <property type="nucleotide sequence ID" value="NZ_JANFPI010000003.1"/>
</dbReference>
<dbReference type="PANTHER" id="PTHR47151">
    <property type="entry name" value="LEU/ILE/VAL-BINDING ABC TRANSPORTER SUBUNIT"/>
    <property type="match status" value="1"/>
</dbReference>
<feature type="signal peptide" evidence="3">
    <location>
        <begin position="1"/>
        <end position="23"/>
    </location>
</feature>
<accession>A0AAE3SWA5</accession>